<comment type="catalytic activity">
    <reaction evidence="10">
        <text>L-seryl-[protein] + ATP = O-phospho-L-seryl-[protein] + ADP + H(+)</text>
        <dbReference type="Rhea" id="RHEA:17989"/>
        <dbReference type="Rhea" id="RHEA-COMP:9863"/>
        <dbReference type="Rhea" id="RHEA-COMP:11604"/>
        <dbReference type="ChEBI" id="CHEBI:15378"/>
        <dbReference type="ChEBI" id="CHEBI:29999"/>
        <dbReference type="ChEBI" id="CHEBI:30616"/>
        <dbReference type="ChEBI" id="CHEBI:83421"/>
        <dbReference type="ChEBI" id="CHEBI:456216"/>
        <dbReference type="EC" id="2.7.11.1"/>
    </reaction>
</comment>
<dbReference type="GO" id="GO:0005524">
    <property type="term" value="F:ATP binding"/>
    <property type="evidence" value="ECO:0007669"/>
    <property type="project" value="UniProtKB-UniRule"/>
</dbReference>
<evidence type="ECO:0000256" key="11">
    <source>
        <dbReference type="PROSITE-ProRule" id="PRU10141"/>
    </source>
</evidence>
<keyword evidence="7 11" id="KW-0067">ATP-binding</keyword>
<gene>
    <name evidence="15" type="primary">Dvir\GJ13114</name>
    <name evidence="15" type="ORF">Dvir_GJ13114</name>
</gene>
<sequence length="777" mass="85433">MMRSKYKYTILRIKHTKRRRNRITANLMEVQAVNNLHSTAALLSSLQQGSNPASPNSTPRKTAAKAGGASAKKPTTEVAILEQLSKQQQQQEQEREHSRDCVSPASSNSELEKDFNELRELNGSLTGSGSVGKSNGSLSGNSSTNSAAPGSNGVGSTTPATNGSGQQPVGALNATHPKKRISSSRTPTRKAHRIKFYRNGDRFYPGITIPVSNERYRSFESLYEDLTRLLEENVKIPGAVRAIYNMSGKKITALEELEDGQSYVCSCNNENFKKVEYNTSSQPLANLTLANNSRSTNQRLAKLQRPVSPLKNGALVNSTGSNNAPAANGGDSAVHPRIVTLIRNGTKPRRIMRLLLNKRNSPSFEHVLTAITQVVRLDTGYVRKVFRLSGASVTQLADFFGPEDVFFAYGTERVNTAEDFKLEADEQRAINAIRKTLRTAGTTCKGPKPKMPVKNKKVYPAETARAREAGESATSEEDDQATLLRNTGVEIGDLPVAIRDNYTLGKMIGDGNFAIVLKIKDRQTGLPYALKIIDKSKCKGKEHYIDAEVRVMKKLQHPHIISLIMDVDQVTNMYLVLEYVSGGDLFDAITQVTRFSESQSRIMIRHLGSAMSYLHSMSIVHRDIKPENLLVELDASGNVVQLKLADFGLACEVTEPLYAVCGTPTYVAPEILLEVGYGLKIDVWAAGIILYILLCGFPPFVAPDNQQEPLFDAIISGVYEFPDPYWSDIGDGVRDLIANMLQSDPDVRFTSEDILDHYWTMDTENNGCGGGDGDFSR</sequence>
<dbReference type="SMR" id="A0A0Q9WIR1"/>
<evidence type="ECO:0000313" key="15">
    <source>
        <dbReference type="EMBL" id="KRF81124.1"/>
    </source>
</evidence>
<feature type="domain" description="Doublecortin" evidence="14">
    <location>
        <begin position="337"/>
        <end position="420"/>
    </location>
</feature>
<feature type="domain" description="Protein kinase" evidence="13">
    <location>
        <begin position="502"/>
        <end position="760"/>
    </location>
</feature>
<feature type="region of interest" description="Disordered" evidence="12">
    <location>
        <begin position="46"/>
        <end position="191"/>
    </location>
</feature>
<evidence type="ECO:0000256" key="7">
    <source>
        <dbReference type="ARBA" id="ARBA00022840"/>
    </source>
</evidence>
<evidence type="ECO:0000256" key="1">
    <source>
        <dbReference type="ARBA" id="ARBA00005354"/>
    </source>
</evidence>
<keyword evidence="5 11" id="KW-0547">Nucleotide-binding</keyword>
<keyword evidence="16" id="KW-1185">Reference proteome</keyword>
<evidence type="ECO:0000256" key="9">
    <source>
        <dbReference type="ARBA" id="ARBA00047899"/>
    </source>
</evidence>
<keyword evidence="3" id="KW-0723">Serine/threonine-protein kinase</keyword>
<dbReference type="SMART" id="SM00220">
    <property type="entry name" value="S_TKc"/>
    <property type="match status" value="1"/>
</dbReference>
<feature type="domain" description="Doublecortin" evidence="14">
    <location>
        <begin position="192"/>
        <end position="278"/>
    </location>
</feature>
<evidence type="ECO:0000256" key="5">
    <source>
        <dbReference type="ARBA" id="ARBA00022741"/>
    </source>
</evidence>
<feature type="compositionally biased region" description="Basic residues" evidence="12">
    <location>
        <begin position="176"/>
        <end position="191"/>
    </location>
</feature>
<feature type="compositionally biased region" description="Polar residues" evidence="12">
    <location>
        <begin position="46"/>
        <end position="60"/>
    </location>
</feature>
<dbReference type="Gene3D" id="1.10.510.10">
    <property type="entry name" value="Transferase(Phosphotransferase) domain 1"/>
    <property type="match status" value="1"/>
</dbReference>
<name>A0A0Q9WIR1_DROVI</name>
<dbReference type="PROSITE" id="PS00107">
    <property type="entry name" value="PROTEIN_KINASE_ATP"/>
    <property type="match status" value="1"/>
</dbReference>
<dbReference type="SUPFAM" id="SSF89837">
    <property type="entry name" value="Doublecortin (DC)"/>
    <property type="match status" value="2"/>
</dbReference>
<comment type="catalytic activity">
    <reaction evidence="9">
        <text>L-threonyl-[protein] + ATP = O-phospho-L-threonyl-[protein] + ADP + H(+)</text>
        <dbReference type="Rhea" id="RHEA:46608"/>
        <dbReference type="Rhea" id="RHEA-COMP:11060"/>
        <dbReference type="Rhea" id="RHEA-COMP:11605"/>
        <dbReference type="ChEBI" id="CHEBI:15378"/>
        <dbReference type="ChEBI" id="CHEBI:30013"/>
        <dbReference type="ChEBI" id="CHEBI:30616"/>
        <dbReference type="ChEBI" id="CHEBI:61977"/>
        <dbReference type="ChEBI" id="CHEBI:456216"/>
        <dbReference type="EC" id="2.7.11.1"/>
    </reaction>
</comment>
<reference evidence="15 16" key="1">
    <citation type="journal article" date="2007" name="Nature">
        <title>Evolution of genes and genomes on the Drosophila phylogeny.</title>
        <authorList>
            <consortium name="Drosophila 12 Genomes Consortium"/>
            <person name="Clark A.G."/>
            <person name="Eisen M.B."/>
            <person name="Smith D.R."/>
            <person name="Bergman C.M."/>
            <person name="Oliver B."/>
            <person name="Markow T.A."/>
            <person name="Kaufman T.C."/>
            <person name="Kellis M."/>
            <person name="Gelbart W."/>
            <person name="Iyer V.N."/>
            <person name="Pollard D.A."/>
            <person name="Sackton T.B."/>
            <person name="Larracuente A.M."/>
            <person name="Singh N.D."/>
            <person name="Abad J.P."/>
            <person name="Abt D.N."/>
            <person name="Adryan B."/>
            <person name="Aguade M."/>
            <person name="Akashi H."/>
            <person name="Anderson W.W."/>
            <person name="Aquadro C.F."/>
            <person name="Ardell D.H."/>
            <person name="Arguello R."/>
            <person name="Artieri C.G."/>
            <person name="Barbash D.A."/>
            <person name="Barker D."/>
            <person name="Barsanti P."/>
            <person name="Batterham P."/>
            <person name="Batzoglou S."/>
            <person name="Begun D."/>
            <person name="Bhutkar A."/>
            <person name="Blanco E."/>
            <person name="Bosak S.A."/>
            <person name="Bradley R.K."/>
            <person name="Brand A.D."/>
            <person name="Brent M.R."/>
            <person name="Brooks A.N."/>
            <person name="Brown R.H."/>
            <person name="Butlin R.K."/>
            <person name="Caggese C."/>
            <person name="Calvi B.R."/>
            <person name="Bernardo de Carvalho A."/>
            <person name="Caspi A."/>
            <person name="Castrezana S."/>
            <person name="Celniker S.E."/>
            <person name="Chang J.L."/>
            <person name="Chapple C."/>
            <person name="Chatterji S."/>
            <person name="Chinwalla A."/>
            <person name="Civetta A."/>
            <person name="Clifton S.W."/>
            <person name="Comeron J.M."/>
            <person name="Costello J.C."/>
            <person name="Coyne J.A."/>
            <person name="Daub J."/>
            <person name="David R.G."/>
            <person name="Delcher A.L."/>
            <person name="Delehaunty K."/>
            <person name="Do C.B."/>
            <person name="Ebling H."/>
            <person name="Edwards K."/>
            <person name="Eickbush T."/>
            <person name="Evans J.D."/>
            <person name="Filipski A."/>
            <person name="Findeiss S."/>
            <person name="Freyhult E."/>
            <person name="Fulton L."/>
            <person name="Fulton R."/>
            <person name="Garcia A.C."/>
            <person name="Gardiner A."/>
            <person name="Garfield D.A."/>
            <person name="Garvin B.E."/>
            <person name="Gibson G."/>
            <person name="Gilbert D."/>
            <person name="Gnerre S."/>
            <person name="Godfrey J."/>
            <person name="Good R."/>
            <person name="Gotea V."/>
            <person name="Gravely B."/>
            <person name="Greenberg A.J."/>
            <person name="Griffiths-Jones S."/>
            <person name="Gross S."/>
            <person name="Guigo R."/>
            <person name="Gustafson E.A."/>
            <person name="Haerty W."/>
            <person name="Hahn M.W."/>
            <person name="Halligan D.L."/>
            <person name="Halpern A.L."/>
            <person name="Halter G.M."/>
            <person name="Han M.V."/>
            <person name="Heger A."/>
            <person name="Hillier L."/>
            <person name="Hinrichs A.S."/>
            <person name="Holmes I."/>
            <person name="Hoskins R.A."/>
            <person name="Hubisz M.J."/>
            <person name="Hultmark D."/>
            <person name="Huntley M.A."/>
            <person name="Jaffe D.B."/>
            <person name="Jagadeeshan S."/>
            <person name="Jeck W.R."/>
            <person name="Johnson J."/>
            <person name="Jones C.D."/>
            <person name="Jordan W.C."/>
            <person name="Karpen G.H."/>
            <person name="Kataoka E."/>
            <person name="Keightley P.D."/>
            <person name="Kheradpour P."/>
            <person name="Kirkness E.F."/>
            <person name="Koerich L.B."/>
            <person name="Kristiansen K."/>
            <person name="Kudrna D."/>
            <person name="Kulathinal R.J."/>
            <person name="Kumar S."/>
            <person name="Kwok R."/>
            <person name="Lander E."/>
            <person name="Langley C.H."/>
            <person name="Lapoint R."/>
            <person name="Lazzaro B.P."/>
            <person name="Lee S.J."/>
            <person name="Levesque L."/>
            <person name="Li R."/>
            <person name="Lin C.F."/>
            <person name="Lin M.F."/>
            <person name="Lindblad-Toh K."/>
            <person name="Llopart A."/>
            <person name="Long M."/>
            <person name="Low L."/>
            <person name="Lozovsky E."/>
            <person name="Lu J."/>
            <person name="Luo M."/>
            <person name="Machado C.A."/>
            <person name="Makalowski W."/>
            <person name="Marzo M."/>
            <person name="Matsuda M."/>
            <person name="Matzkin L."/>
            <person name="McAllister B."/>
            <person name="McBride C.S."/>
            <person name="McKernan B."/>
            <person name="McKernan K."/>
            <person name="Mendez-Lago M."/>
            <person name="Minx P."/>
            <person name="Mollenhauer M.U."/>
            <person name="Montooth K."/>
            <person name="Mount S.M."/>
            <person name="Mu X."/>
            <person name="Myers E."/>
            <person name="Negre B."/>
            <person name="Newfeld S."/>
            <person name="Nielsen R."/>
            <person name="Noor M.A."/>
            <person name="O'Grady P."/>
            <person name="Pachter L."/>
            <person name="Papaceit M."/>
            <person name="Parisi M.J."/>
            <person name="Parisi M."/>
            <person name="Parts L."/>
            <person name="Pedersen J.S."/>
            <person name="Pesole G."/>
            <person name="Phillippy A.M."/>
            <person name="Ponting C.P."/>
            <person name="Pop M."/>
            <person name="Porcelli D."/>
            <person name="Powell J.R."/>
            <person name="Prohaska S."/>
            <person name="Pruitt K."/>
            <person name="Puig M."/>
            <person name="Quesneville H."/>
            <person name="Ram K.R."/>
            <person name="Rand D."/>
            <person name="Rasmussen M.D."/>
            <person name="Reed L.K."/>
            <person name="Reenan R."/>
            <person name="Reily A."/>
            <person name="Remington K.A."/>
            <person name="Rieger T.T."/>
            <person name="Ritchie M.G."/>
            <person name="Robin C."/>
            <person name="Rogers Y.H."/>
            <person name="Rohde C."/>
            <person name="Rozas J."/>
            <person name="Rubenfield M.J."/>
            <person name="Ruiz A."/>
            <person name="Russo S."/>
            <person name="Salzberg S.L."/>
            <person name="Sanchez-Gracia A."/>
            <person name="Saranga D.J."/>
            <person name="Sato H."/>
            <person name="Schaeffer S.W."/>
            <person name="Schatz M.C."/>
            <person name="Schlenke T."/>
            <person name="Schwartz R."/>
            <person name="Segarra C."/>
            <person name="Singh R.S."/>
            <person name="Sirot L."/>
            <person name="Sirota M."/>
            <person name="Sisneros N.B."/>
            <person name="Smith C.D."/>
            <person name="Smith T.F."/>
            <person name="Spieth J."/>
            <person name="Stage D.E."/>
            <person name="Stark A."/>
            <person name="Stephan W."/>
            <person name="Strausberg R.L."/>
            <person name="Strempel S."/>
            <person name="Sturgill D."/>
            <person name="Sutton G."/>
            <person name="Sutton G.G."/>
            <person name="Tao W."/>
            <person name="Teichmann S."/>
            <person name="Tobari Y.N."/>
            <person name="Tomimura Y."/>
            <person name="Tsolas J.M."/>
            <person name="Valente V.L."/>
            <person name="Venter E."/>
            <person name="Venter J.C."/>
            <person name="Vicario S."/>
            <person name="Vieira F.G."/>
            <person name="Vilella A.J."/>
            <person name="Villasante A."/>
            <person name="Walenz B."/>
            <person name="Wang J."/>
            <person name="Wasserman M."/>
            <person name="Watts T."/>
            <person name="Wilson D."/>
            <person name="Wilson R.K."/>
            <person name="Wing R.A."/>
            <person name="Wolfner M.F."/>
            <person name="Wong A."/>
            <person name="Wong G.K."/>
            <person name="Wu C.I."/>
            <person name="Wu G."/>
            <person name="Yamamoto D."/>
            <person name="Yang H.P."/>
            <person name="Yang S.P."/>
            <person name="Yorke J.A."/>
            <person name="Yoshida K."/>
            <person name="Zdobnov E."/>
            <person name="Zhang P."/>
            <person name="Zhang Y."/>
            <person name="Zimin A.V."/>
            <person name="Baldwin J."/>
            <person name="Abdouelleil A."/>
            <person name="Abdulkadir J."/>
            <person name="Abebe A."/>
            <person name="Abera B."/>
            <person name="Abreu J."/>
            <person name="Acer S.C."/>
            <person name="Aftuck L."/>
            <person name="Alexander A."/>
            <person name="An P."/>
            <person name="Anderson E."/>
            <person name="Anderson S."/>
            <person name="Arachi H."/>
            <person name="Azer M."/>
            <person name="Bachantsang P."/>
            <person name="Barry A."/>
            <person name="Bayul T."/>
            <person name="Berlin A."/>
            <person name="Bessette D."/>
            <person name="Bloom T."/>
            <person name="Blye J."/>
            <person name="Boguslavskiy L."/>
            <person name="Bonnet C."/>
            <person name="Boukhgalter B."/>
            <person name="Bourzgui I."/>
            <person name="Brown A."/>
            <person name="Cahill P."/>
            <person name="Channer S."/>
            <person name="Cheshatsang Y."/>
            <person name="Chuda L."/>
            <person name="Citroen M."/>
            <person name="Collymore A."/>
            <person name="Cooke P."/>
            <person name="Costello M."/>
            <person name="D'Aco K."/>
            <person name="Daza R."/>
            <person name="De Haan G."/>
            <person name="DeGray S."/>
            <person name="DeMaso C."/>
            <person name="Dhargay N."/>
            <person name="Dooley K."/>
            <person name="Dooley E."/>
            <person name="Doricent M."/>
            <person name="Dorje P."/>
            <person name="Dorjee K."/>
            <person name="Dupes A."/>
            <person name="Elong R."/>
            <person name="Falk J."/>
            <person name="Farina A."/>
            <person name="Faro S."/>
            <person name="Ferguson D."/>
            <person name="Fisher S."/>
            <person name="Foley C.D."/>
            <person name="Franke A."/>
            <person name="Friedrich D."/>
            <person name="Gadbois L."/>
            <person name="Gearin G."/>
            <person name="Gearin C.R."/>
            <person name="Giannoukos G."/>
            <person name="Goode T."/>
            <person name="Graham J."/>
            <person name="Grandbois E."/>
            <person name="Grewal S."/>
            <person name="Gyaltsen K."/>
            <person name="Hafez N."/>
            <person name="Hagos B."/>
            <person name="Hall J."/>
            <person name="Henson C."/>
            <person name="Hollinger A."/>
            <person name="Honan T."/>
            <person name="Huard M.D."/>
            <person name="Hughes L."/>
            <person name="Hurhula B."/>
            <person name="Husby M.E."/>
            <person name="Kamat A."/>
            <person name="Kanga B."/>
            <person name="Kashin S."/>
            <person name="Khazanovich D."/>
            <person name="Kisner P."/>
            <person name="Lance K."/>
            <person name="Lara M."/>
            <person name="Lee W."/>
            <person name="Lennon N."/>
            <person name="Letendre F."/>
            <person name="LeVine R."/>
            <person name="Lipovsky A."/>
            <person name="Liu X."/>
            <person name="Liu J."/>
            <person name="Liu S."/>
            <person name="Lokyitsang T."/>
            <person name="Lokyitsang Y."/>
            <person name="Lubonja R."/>
            <person name="Lui A."/>
            <person name="MacDonald P."/>
            <person name="Magnisalis V."/>
            <person name="Maru K."/>
            <person name="Matthews C."/>
            <person name="McCusker W."/>
            <person name="McDonough S."/>
            <person name="Mehta T."/>
            <person name="Meldrim J."/>
            <person name="Meneus L."/>
            <person name="Mihai O."/>
            <person name="Mihalev A."/>
            <person name="Mihova T."/>
            <person name="Mittelman R."/>
            <person name="Mlenga V."/>
            <person name="Montmayeur A."/>
            <person name="Mulrain L."/>
            <person name="Navidi A."/>
            <person name="Naylor J."/>
            <person name="Negash T."/>
            <person name="Nguyen T."/>
            <person name="Nguyen N."/>
            <person name="Nicol R."/>
            <person name="Norbu C."/>
            <person name="Norbu N."/>
            <person name="Novod N."/>
            <person name="O'Neill B."/>
            <person name="Osman S."/>
            <person name="Markiewicz E."/>
            <person name="Oyono O.L."/>
            <person name="Patti C."/>
            <person name="Phunkhang P."/>
            <person name="Pierre F."/>
            <person name="Priest M."/>
            <person name="Raghuraman S."/>
            <person name="Rege F."/>
            <person name="Reyes R."/>
            <person name="Rise C."/>
            <person name="Rogov P."/>
            <person name="Ross K."/>
            <person name="Ryan E."/>
            <person name="Settipalli S."/>
            <person name="Shea T."/>
            <person name="Sherpa N."/>
            <person name="Shi L."/>
            <person name="Shih D."/>
            <person name="Sparrow T."/>
            <person name="Spaulding J."/>
            <person name="Stalker J."/>
            <person name="Stange-Thomann N."/>
            <person name="Stavropoulos S."/>
            <person name="Stone C."/>
            <person name="Strader C."/>
            <person name="Tesfaye S."/>
            <person name="Thomson T."/>
            <person name="Thoulutsang Y."/>
            <person name="Thoulutsang D."/>
            <person name="Topham K."/>
            <person name="Topping I."/>
            <person name="Tsamla T."/>
            <person name="Vassiliev H."/>
            <person name="Vo A."/>
            <person name="Wangchuk T."/>
            <person name="Wangdi T."/>
            <person name="Weiand M."/>
            <person name="Wilkinson J."/>
            <person name="Wilson A."/>
            <person name="Yadav S."/>
            <person name="Young G."/>
            <person name="Yu Q."/>
            <person name="Zembek L."/>
            <person name="Zhong D."/>
            <person name="Zimmer A."/>
            <person name="Zwirko Z."/>
            <person name="Jaffe D.B."/>
            <person name="Alvarez P."/>
            <person name="Brockman W."/>
            <person name="Butler J."/>
            <person name="Chin C."/>
            <person name="Gnerre S."/>
            <person name="Grabherr M."/>
            <person name="Kleber M."/>
            <person name="Mauceli E."/>
            <person name="MacCallum I."/>
        </authorList>
    </citation>
    <scope>NUCLEOTIDE SEQUENCE [LARGE SCALE GENOMIC DNA]</scope>
    <source>
        <strain evidence="16">Tucson 15010-1051.87</strain>
    </source>
</reference>
<dbReference type="FunFam" id="1.10.510.10:FF:000866">
    <property type="entry name" value="Serine/threonine-protein kinase GA29083"/>
    <property type="match status" value="1"/>
</dbReference>
<dbReference type="InterPro" id="IPR017441">
    <property type="entry name" value="Protein_kinase_ATP_BS"/>
</dbReference>
<dbReference type="PROSITE" id="PS50011">
    <property type="entry name" value="PROTEIN_KINASE_DOM"/>
    <property type="match status" value="1"/>
</dbReference>
<dbReference type="AlphaFoldDB" id="A0A0Q9WIR1"/>
<dbReference type="OrthoDB" id="1738954at2759"/>
<dbReference type="PROSITE" id="PS50309">
    <property type="entry name" value="DC"/>
    <property type="match status" value="2"/>
</dbReference>
<dbReference type="SUPFAM" id="SSF56112">
    <property type="entry name" value="Protein kinase-like (PK-like)"/>
    <property type="match status" value="1"/>
</dbReference>
<dbReference type="EC" id="2.7.11.1" evidence="2"/>
<dbReference type="SMART" id="SM00537">
    <property type="entry name" value="DCX"/>
    <property type="match status" value="2"/>
</dbReference>
<dbReference type="EMBL" id="CH940649">
    <property type="protein sequence ID" value="KRF81124.1"/>
    <property type="molecule type" value="Genomic_DNA"/>
</dbReference>
<dbReference type="InterPro" id="IPR008271">
    <property type="entry name" value="Ser/Thr_kinase_AS"/>
</dbReference>
<dbReference type="GO" id="GO:0004674">
    <property type="term" value="F:protein serine/threonine kinase activity"/>
    <property type="evidence" value="ECO:0007669"/>
    <property type="project" value="UniProtKB-KW"/>
</dbReference>
<dbReference type="InterPro" id="IPR036572">
    <property type="entry name" value="Doublecortin_dom_sf"/>
</dbReference>
<evidence type="ECO:0000256" key="10">
    <source>
        <dbReference type="ARBA" id="ARBA00048679"/>
    </source>
</evidence>
<accession>A0A0Q9WIR1</accession>
<dbReference type="FunCoup" id="A0A0Q9WIR1">
    <property type="interactions" value="1262"/>
</dbReference>
<evidence type="ECO:0000259" key="13">
    <source>
        <dbReference type="PROSITE" id="PS50011"/>
    </source>
</evidence>
<organism evidence="15 16">
    <name type="scientific">Drosophila virilis</name>
    <name type="common">Fruit fly</name>
    <dbReference type="NCBI Taxonomy" id="7244"/>
    <lineage>
        <taxon>Eukaryota</taxon>
        <taxon>Metazoa</taxon>
        <taxon>Ecdysozoa</taxon>
        <taxon>Arthropoda</taxon>
        <taxon>Hexapoda</taxon>
        <taxon>Insecta</taxon>
        <taxon>Pterygota</taxon>
        <taxon>Neoptera</taxon>
        <taxon>Endopterygota</taxon>
        <taxon>Diptera</taxon>
        <taxon>Brachycera</taxon>
        <taxon>Muscomorpha</taxon>
        <taxon>Ephydroidea</taxon>
        <taxon>Drosophilidae</taxon>
        <taxon>Drosophila</taxon>
    </lineage>
</organism>
<dbReference type="FunFam" id="3.10.20.230:FF:000021">
    <property type="entry name" value="Serine/threonine-protein kinase GA29083"/>
    <property type="match status" value="1"/>
</dbReference>
<dbReference type="FunFam" id="3.30.200.20:FF:000042">
    <property type="entry name" value="Aurora kinase A"/>
    <property type="match status" value="1"/>
</dbReference>
<dbReference type="InParanoid" id="A0A0Q9WIR1"/>
<dbReference type="CDD" id="cd16109">
    <property type="entry name" value="DCX1"/>
    <property type="match status" value="1"/>
</dbReference>
<dbReference type="InterPro" id="IPR000719">
    <property type="entry name" value="Prot_kinase_dom"/>
</dbReference>
<evidence type="ECO:0000256" key="12">
    <source>
        <dbReference type="SAM" id="MobiDB-lite"/>
    </source>
</evidence>
<evidence type="ECO:0000259" key="14">
    <source>
        <dbReference type="PROSITE" id="PS50309"/>
    </source>
</evidence>
<dbReference type="PROSITE" id="PS00108">
    <property type="entry name" value="PROTEIN_KINASE_ST"/>
    <property type="match status" value="1"/>
</dbReference>
<evidence type="ECO:0000256" key="6">
    <source>
        <dbReference type="ARBA" id="ARBA00022777"/>
    </source>
</evidence>
<dbReference type="GO" id="GO:0035556">
    <property type="term" value="P:intracellular signal transduction"/>
    <property type="evidence" value="ECO:0007669"/>
    <property type="project" value="InterPro"/>
</dbReference>
<proteinExistence type="inferred from homology"/>
<dbReference type="Pfam" id="PF00069">
    <property type="entry name" value="Pkinase"/>
    <property type="match status" value="1"/>
</dbReference>
<dbReference type="InterPro" id="IPR011009">
    <property type="entry name" value="Kinase-like_dom_sf"/>
</dbReference>
<protein>
    <recommendedName>
        <fullName evidence="2">non-specific serine/threonine protein kinase</fullName>
        <ecNumber evidence="2">2.7.11.1</ecNumber>
    </recommendedName>
    <alternativeName>
        <fullName evidence="8">Doublecortin-like and CAM kinase-like protein</fullName>
    </alternativeName>
</protein>
<dbReference type="Gene3D" id="3.10.20.230">
    <property type="entry name" value="Doublecortin domain"/>
    <property type="match status" value="2"/>
</dbReference>
<feature type="compositionally biased region" description="Polar residues" evidence="12">
    <location>
        <begin position="154"/>
        <end position="167"/>
    </location>
</feature>
<dbReference type="STRING" id="7244.A0A0Q9WIR1"/>
<evidence type="ECO:0000256" key="2">
    <source>
        <dbReference type="ARBA" id="ARBA00012513"/>
    </source>
</evidence>
<feature type="compositionally biased region" description="Low complexity" evidence="12">
    <location>
        <begin position="127"/>
        <end position="146"/>
    </location>
</feature>
<dbReference type="Proteomes" id="UP000008792">
    <property type="component" value="Unassembled WGS sequence"/>
</dbReference>
<comment type="similarity">
    <text evidence="1">Belongs to the protein kinase superfamily. CAMK Ser/Thr protein kinase family. CaMK subfamily.</text>
</comment>
<evidence type="ECO:0000256" key="4">
    <source>
        <dbReference type="ARBA" id="ARBA00022679"/>
    </source>
</evidence>
<feature type="compositionally biased region" description="Low complexity" evidence="12">
    <location>
        <begin position="82"/>
        <end position="91"/>
    </location>
</feature>
<feature type="compositionally biased region" description="Low complexity" evidence="12">
    <location>
        <begin position="64"/>
        <end position="73"/>
    </location>
</feature>
<evidence type="ECO:0000313" key="16">
    <source>
        <dbReference type="Proteomes" id="UP000008792"/>
    </source>
</evidence>
<keyword evidence="6" id="KW-0418">Kinase</keyword>
<keyword evidence="4" id="KW-0808">Transferase</keyword>
<evidence type="ECO:0000256" key="8">
    <source>
        <dbReference type="ARBA" id="ARBA00031092"/>
    </source>
</evidence>
<feature type="binding site" evidence="11">
    <location>
        <position position="531"/>
    </location>
    <ligand>
        <name>ATP</name>
        <dbReference type="ChEBI" id="CHEBI:30616"/>
    </ligand>
</feature>
<dbReference type="Pfam" id="PF03607">
    <property type="entry name" value="DCX"/>
    <property type="match status" value="2"/>
</dbReference>
<dbReference type="PANTHER" id="PTHR24347">
    <property type="entry name" value="SERINE/THREONINE-PROTEIN KINASE"/>
    <property type="match status" value="1"/>
</dbReference>
<dbReference type="InterPro" id="IPR003533">
    <property type="entry name" value="Doublecortin_dom"/>
</dbReference>
<feature type="compositionally biased region" description="Basic and acidic residues" evidence="12">
    <location>
        <begin position="110"/>
        <end position="120"/>
    </location>
</feature>
<evidence type="ECO:0000256" key="3">
    <source>
        <dbReference type="ARBA" id="ARBA00022527"/>
    </source>
</evidence>